<sequence>MKPRYYPEVGFTRPHSTQAKVFSELPYFWKSVEVKASTSEHNASWITVGSTSPSTSPLRHLINITSPRPIFSTLSPYRISIIVRY</sequence>
<gene>
    <name evidence="1" type="ORF">E2C01_002403</name>
</gene>
<dbReference type="AlphaFoldDB" id="A0A5B7CKH5"/>
<name>A0A5B7CKH5_PORTR</name>
<evidence type="ECO:0000313" key="2">
    <source>
        <dbReference type="Proteomes" id="UP000324222"/>
    </source>
</evidence>
<dbReference type="Proteomes" id="UP000324222">
    <property type="component" value="Unassembled WGS sequence"/>
</dbReference>
<keyword evidence="2" id="KW-1185">Reference proteome</keyword>
<reference evidence="1 2" key="1">
    <citation type="submission" date="2019-05" db="EMBL/GenBank/DDBJ databases">
        <title>Another draft genome of Portunus trituberculatus and its Hox gene families provides insights of decapod evolution.</title>
        <authorList>
            <person name="Jeong J.-H."/>
            <person name="Song I."/>
            <person name="Kim S."/>
            <person name="Choi T."/>
            <person name="Kim D."/>
            <person name="Ryu S."/>
            <person name="Kim W."/>
        </authorList>
    </citation>
    <scope>NUCLEOTIDE SEQUENCE [LARGE SCALE GENOMIC DNA]</scope>
    <source>
        <tissue evidence="1">Muscle</tissue>
    </source>
</reference>
<protein>
    <submittedName>
        <fullName evidence="1">Uncharacterized protein</fullName>
    </submittedName>
</protein>
<proteinExistence type="predicted"/>
<accession>A0A5B7CKH5</accession>
<dbReference type="EMBL" id="VSRR010000085">
    <property type="protein sequence ID" value="MPC09785.1"/>
    <property type="molecule type" value="Genomic_DNA"/>
</dbReference>
<evidence type="ECO:0000313" key="1">
    <source>
        <dbReference type="EMBL" id="MPC09785.1"/>
    </source>
</evidence>
<organism evidence="1 2">
    <name type="scientific">Portunus trituberculatus</name>
    <name type="common">Swimming crab</name>
    <name type="synonym">Neptunus trituberculatus</name>
    <dbReference type="NCBI Taxonomy" id="210409"/>
    <lineage>
        <taxon>Eukaryota</taxon>
        <taxon>Metazoa</taxon>
        <taxon>Ecdysozoa</taxon>
        <taxon>Arthropoda</taxon>
        <taxon>Crustacea</taxon>
        <taxon>Multicrustacea</taxon>
        <taxon>Malacostraca</taxon>
        <taxon>Eumalacostraca</taxon>
        <taxon>Eucarida</taxon>
        <taxon>Decapoda</taxon>
        <taxon>Pleocyemata</taxon>
        <taxon>Brachyura</taxon>
        <taxon>Eubrachyura</taxon>
        <taxon>Portunoidea</taxon>
        <taxon>Portunidae</taxon>
        <taxon>Portuninae</taxon>
        <taxon>Portunus</taxon>
    </lineage>
</organism>
<comment type="caution">
    <text evidence="1">The sequence shown here is derived from an EMBL/GenBank/DDBJ whole genome shotgun (WGS) entry which is preliminary data.</text>
</comment>